<dbReference type="EMBL" id="JACSEA010000001">
    <property type="protein sequence ID" value="KAF7411610.1"/>
    <property type="molecule type" value="Genomic_DNA"/>
</dbReference>
<sequence length="70" mass="7809">MTGKDVMKERALLFLTEKKSKAVPPIVSMARGAMYDDDDNDGNDGNDDDDDYDDDESCRTSTVDVLARFI</sequence>
<evidence type="ECO:0000256" key="1">
    <source>
        <dbReference type="SAM" id="MobiDB-lite"/>
    </source>
</evidence>
<gene>
    <name evidence="2" type="ORF">HZH66_000506</name>
</gene>
<evidence type="ECO:0000313" key="2">
    <source>
        <dbReference type="EMBL" id="KAF7411610.1"/>
    </source>
</evidence>
<dbReference type="Proteomes" id="UP000614350">
    <property type="component" value="Unassembled WGS sequence"/>
</dbReference>
<feature type="region of interest" description="Disordered" evidence="1">
    <location>
        <begin position="30"/>
        <end position="58"/>
    </location>
</feature>
<evidence type="ECO:0000313" key="3">
    <source>
        <dbReference type="Proteomes" id="UP000614350"/>
    </source>
</evidence>
<feature type="compositionally biased region" description="Acidic residues" evidence="1">
    <location>
        <begin position="35"/>
        <end position="56"/>
    </location>
</feature>
<reference evidence="2" key="1">
    <citation type="journal article" date="2020" name="G3 (Bethesda)">
        <title>High-Quality Assemblies for Three Invasive Social Wasps from the &lt;i&gt;Vespula&lt;/i&gt; Genus.</title>
        <authorList>
            <person name="Harrop T.W.R."/>
            <person name="Guhlin J."/>
            <person name="McLaughlin G.M."/>
            <person name="Permina E."/>
            <person name="Stockwell P."/>
            <person name="Gilligan J."/>
            <person name="Le Lec M.F."/>
            <person name="Gruber M.A.M."/>
            <person name="Quinn O."/>
            <person name="Lovegrove M."/>
            <person name="Duncan E.J."/>
            <person name="Remnant E.J."/>
            <person name="Van Eeckhoven J."/>
            <person name="Graham B."/>
            <person name="Knapp R.A."/>
            <person name="Langford K.W."/>
            <person name="Kronenberg Z."/>
            <person name="Press M.O."/>
            <person name="Eacker S.M."/>
            <person name="Wilson-Rankin E.E."/>
            <person name="Purcell J."/>
            <person name="Lester P.J."/>
            <person name="Dearden P.K."/>
        </authorList>
    </citation>
    <scope>NUCLEOTIDE SEQUENCE</scope>
    <source>
        <strain evidence="2">Marl-1</strain>
    </source>
</reference>
<proteinExistence type="predicted"/>
<organism evidence="2 3">
    <name type="scientific">Vespula vulgaris</name>
    <name type="common">Yellow jacket</name>
    <name type="synonym">Wasp</name>
    <dbReference type="NCBI Taxonomy" id="7454"/>
    <lineage>
        <taxon>Eukaryota</taxon>
        <taxon>Metazoa</taxon>
        <taxon>Ecdysozoa</taxon>
        <taxon>Arthropoda</taxon>
        <taxon>Hexapoda</taxon>
        <taxon>Insecta</taxon>
        <taxon>Pterygota</taxon>
        <taxon>Neoptera</taxon>
        <taxon>Endopterygota</taxon>
        <taxon>Hymenoptera</taxon>
        <taxon>Apocrita</taxon>
        <taxon>Aculeata</taxon>
        <taxon>Vespoidea</taxon>
        <taxon>Vespidae</taxon>
        <taxon>Vespinae</taxon>
        <taxon>Vespula</taxon>
    </lineage>
</organism>
<keyword evidence="3" id="KW-1185">Reference proteome</keyword>
<comment type="caution">
    <text evidence="2">The sequence shown here is derived from an EMBL/GenBank/DDBJ whole genome shotgun (WGS) entry which is preliminary data.</text>
</comment>
<protein>
    <submittedName>
        <fullName evidence="2">Uncharacterized protein</fullName>
    </submittedName>
</protein>
<accession>A0A834KSF2</accession>
<dbReference type="AlphaFoldDB" id="A0A834KSF2"/>
<name>A0A834KSF2_VESVU</name>